<name>A0A9X1CBH2_9FLAO</name>
<reference evidence="1" key="1">
    <citation type="submission" date="2021-03" db="EMBL/GenBank/DDBJ databases">
        <title>Genomic Encyclopedia of Type Strains, Phase IV (KMG-IV): sequencing the most valuable type-strain genomes for metagenomic binning, comparative biology and taxonomic classification.</title>
        <authorList>
            <person name="Goeker M."/>
        </authorList>
    </citation>
    <scope>NUCLEOTIDE SEQUENCE</scope>
    <source>
        <strain evidence="1">DSM 15523</strain>
        <strain evidence="2 4">DSM 16476</strain>
    </source>
</reference>
<sequence>MQFYKNSVNSILENRKLAVNKLKNKRLTYRSLFLINTCLKYISDYNEEALNHKTIVTT</sequence>
<evidence type="ECO:0000313" key="2">
    <source>
        <dbReference type="EMBL" id="MDQ0333987.1"/>
    </source>
</evidence>
<evidence type="ECO:0000313" key="3">
    <source>
        <dbReference type="Proteomes" id="UP001138672"/>
    </source>
</evidence>
<protein>
    <submittedName>
        <fullName evidence="1">Uncharacterized protein</fullName>
    </submittedName>
</protein>
<gene>
    <name evidence="1" type="ORF">J2Z56_001116</name>
    <name evidence="2" type="ORF">J2Z57_000409</name>
</gene>
<dbReference type="EMBL" id="JAGGJQ010000002">
    <property type="protein sequence ID" value="MBP1839210.1"/>
    <property type="molecule type" value="Genomic_DNA"/>
</dbReference>
<keyword evidence="4" id="KW-1185">Reference proteome</keyword>
<dbReference type="EMBL" id="JAUSUU010000001">
    <property type="protein sequence ID" value="MDQ0333987.1"/>
    <property type="molecule type" value="Genomic_DNA"/>
</dbReference>
<dbReference type="AlphaFoldDB" id="A0A9X1CBH2"/>
<accession>A0A9X1CBH2</accession>
<proteinExistence type="predicted"/>
<dbReference type="Proteomes" id="UP001231587">
    <property type="component" value="Unassembled WGS sequence"/>
</dbReference>
<organism evidence="1 3">
    <name type="scientific">Formosa algae</name>
    <dbReference type="NCBI Taxonomy" id="225843"/>
    <lineage>
        <taxon>Bacteria</taxon>
        <taxon>Pseudomonadati</taxon>
        <taxon>Bacteroidota</taxon>
        <taxon>Flavobacteriia</taxon>
        <taxon>Flavobacteriales</taxon>
        <taxon>Flavobacteriaceae</taxon>
        <taxon>Formosa</taxon>
    </lineage>
</organism>
<dbReference type="Proteomes" id="UP001138672">
    <property type="component" value="Unassembled WGS sequence"/>
</dbReference>
<comment type="caution">
    <text evidence="1">The sequence shown here is derived from an EMBL/GenBank/DDBJ whole genome shotgun (WGS) entry which is preliminary data.</text>
</comment>
<evidence type="ECO:0000313" key="1">
    <source>
        <dbReference type="EMBL" id="MBP1839210.1"/>
    </source>
</evidence>
<evidence type="ECO:0000313" key="4">
    <source>
        <dbReference type="Proteomes" id="UP001231587"/>
    </source>
</evidence>